<dbReference type="InterPro" id="IPR050232">
    <property type="entry name" value="FBL13/AtMIF1-like"/>
</dbReference>
<dbReference type="InterPro" id="IPR055411">
    <property type="entry name" value="LRR_FXL15/At3g58940/PEG3-like"/>
</dbReference>
<dbReference type="InterPro" id="IPR006566">
    <property type="entry name" value="FBD"/>
</dbReference>
<dbReference type="AlphaFoldDB" id="A0A9R0IJP5"/>
<accession>A0A9R0IJP5</accession>
<sequence>MDNSRSESRYIKFNSTVNHILQQITSPHIQTFHLRIPQLERDFSAALESWIRQISARNVATIKVTDEFPDRVSYPTCMFEIQSLVELELIGFVYFNLPKAGYARLPNLKKLELIGTRIYSSFEGLWELIKSCPLLEVLSLSLDYQRTKSVHISAPNLKYLMILGIMPNLKLLIDAPMLEHIELDGYVGIYRFVKNPTRLLKADLSIWDFDGLNYGTGIPPLTDSLSQIMALLQRISNVKSLRLSTDLNFFKGLNFLDVDVGSIFRNLTHLILDERLNRSDLIIGVENPIPVCLLSKLKTIEILNIRGNAKHVKLLKYILSKVNVLERLYVSSYCDKYFDSYKDCDSDDEGDYEDHIRAFRVRLRDSRRGELWWEHKLSNTLLMIPKSSLTFEVKFVGNYICVSSDRSKNGLVRTLKDKNPCK</sequence>
<evidence type="ECO:0000259" key="1">
    <source>
        <dbReference type="Pfam" id="PF08387"/>
    </source>
</evidence>
<organism evidence="3 4">
    <name type="scientific">Spinacia oleracea</name>
    <name type="common">Spinach</name>
    <dbReference type="NCBI Taxonomy" id="3562"/>
    <lineage>
        <taxon>Eukaryota</taxon>
        <taxon>Viridiplantae</taxon>
        <taxon>Streptophyta</taxon>
        <taxon>Embryophyta</taxon>
        <taxon>Tracheophyta</taxon>
        <taxon>Spermatophyta</taxon>
        <taxon>Magnoliopsida</taxon>
        <taxon>eudicotyledons</taxon>
        <taxon>Gunneridae</taxon>
        <taxon>Pentapetalae</taxon>
        <taxon>Caryophyllales</taxon>
        <taxon>Chenopodiaceae</taxon>
        <taxon>Chenopodioideae</taxon>
        <taxon>Anserineae</taxon>
        <taxon>Spinacia</taxon>
    </lineage>
</organism>
<dbReference type="RefSeq" id="XP_021850604.2">
    <property type="nucleotide sequence ID" value="XM_021994912.2"/>
</dbReference>
<keyword evidence="3" id="KW-1185">Reference proteome</keyword>
<dbReference type="Pfam" id="PF08387">
    <property type="entry name" value="FBD"/>
    <property type="match status" value="1"/>
</dbReference>
<evidence type="ECO:0000313" key="4">
    <source>
        <dbReference type="RefSeq" id="XP_021850602.2"/>
    </source>
</evidence>
<evidence type="ECO:0000313" key="3">
    <source>
        <dbReference type="Proteomes" id="UP000813463"/>
    </source>
</evidence>
<dbReference type="RefSeq" id="XP_021850602.2">
    <property type="nucleotide sequence ID" value="XM_021994910.2"/>
</dbReference>
<dbReference type="PANTHER" id="PTHR31900:SF31">
    <property type="entry name" value="F-BOX_LRR-REPEAT PROTEIN 13-LIKE"/>
    <property type="match status" value="1"/>
</dbReference>
<evidence type="ECO:0000313" key="6">
    <source>
        <dbReference type="RefSeq" id="XP_021850604.2"/>
    </source>
</evidence>
<dbReference type="Proteomes" id="UP000813463">
    <property type="component" value="Chromosome 5"/>
</dbReference>
<gene>
    <name evidence="4 5 6" type="primary">LOC110790146</name>
</gene>
<reference evidence="4 5" key="2">
    <citation type="submission" date="2025-05" db="UniProtKB">
        <authorList>
            <consortium name="RefSeq"/>
        </authorList>
    </citation>
    <scope>IDENTIFICATION</scope>
    <source>
        <tissue evidence="4 5">Leaf</tissue>
    </source>
</reference>
<evidence type="ECO:0000259" key="2">
    <source>
        <dbReference type="Pfam" id="PF24758"/>
    </source>
</evidence>
<reference evidence="3" key="1">
    <citation type="journal article" date="2021" name="Nat. Commun.">
        <title>Genomic analyses provide insights into spinach domestication and the genetic basis of agronomic traits.</title>
        <authorList>
            <person name="Cai X."/>
            <person name="Sun X."/>
            <person name="Xu C."/>
            <person name="Sun H."/>
            <person name="Wang X."/>
            <person name="Ge C."/>
            <person name="Zhang Z."/>
            <person name="Wang Q."/>
            <person name="Fei Z."/>
            <person name="Jiao C."/>
            <person name="Wang Q."/>
        </authorList>
    </citation>
    <scope>NUCLEOTIDE SEQUENCE [LARGE SCALE GENOMIC DNA]</scope>
    <source>
        <strain evidence="3">cv. Varoflay</strain>
    </source>
</reference>
<feature type="domain" description="FBD" evidence="1">
    <location>
        <begin position="289"/>
        <end position="328"/>
    </location>
</feature>
<protein>
    <submittedName>
        <fullName evidence="4 5">F-box/LRR-repeat protein 13-like</fullName>
    </submittedName>
</protein>
<proteinExistence type="predicted"/>
<dbReference type="KEGG" id="soe:110790146"/>
<dbReference type="PANTHER" id="PTHR31900">
    <property type="entry name" value="F-BOX/RNI SUPERFAMILY PROTEIN-RELATED"/>
    <property type="match status" value="1"/>
</dbReference>
<dbReference type="RefSeq" id="XP_021850603.2">
    <property type="nucleotide sequence ID" value="XM_021994911.2"/>
</dbReference>
<feature type="domain" description="F-box/LRR-repeat protein 15/At3g58940/PEG3-like LRR" evidence="2">
    <location>
        <begin position="47"/>
        <end position="181"/>
    </location>
</feature>
<evidence type="ECO:0000313" key="5">
    <source>
        <dbReference type="RefSeq" id="XP_021850603.2"/>
    </source>
</evidence>
<dbReference type="InterPro" id="IPR032675">
    <property type="entry name" value="LRR_dom_sf"/>
</dbReference>
<dbReference type="Gene3D" id="3.80.10.10">
    <property type="entry name" value="Ribonuclease Inhibitor"/>
    <property type="match status" value="1"/>
</dbReference>
<dbReference type="SUPFAM" id="SSF52047">
    <property type="entry name" value="RNI-like"/>
    <property type="match status" value="1"/>
</dbReference>
<name>A0A9R0IJP5_SPIOL</name>
<dbReference type="GeneID" id="110790146"/>
<dbReference type="Pfam" id="PF24758">
    <property type="entry name" value="LRR_At5g56370"/>
    <property type="match status" value="1"/>
</dbReference>